<name>A0A0G4IFV5_9ALVE</name>
<dbReference type="InterPro" id="IPR036770">
    <property type="entry name" value="Ankyrin_rpt-contain_sf"/>
</dbReference>
<organism evidence="3">
    <name type="scientific">Chromera velia CCMP2878</name>
    <dbReference type="NCBI Taxonomy" id="1169474"/>
    <lineage>
        <taxon>Eukaryota</taxon>
        <taxon>Sar</taxon>
        <taxon>Alveolata</taxon>
        <taxon>Colpodellida</taxon>
        <taxon>Chromeraceae</taxon>
        <taxon>Chromera</taxon>
    </lineage>
</organism>
<protein>
    <submittedName>
        <fullName evidence="3">Uncharacterized protein</fullName>
    </submittedName>
</protein>
<dbReference type="AlphaFoldDB" id="A0A0G4IFV5"/>
<dbReference type="PANTHER" id="PTHR24118:SF99">
    <property type="entry name" value="POTE ANKYRIN DOMAIN FAMILY MEMBER 3C-RELATED"/>
    <property type="match status" value="1"/>
</dbReference>
<evidence type="ECO:0000256" key="2">
    <source>
        <dbReference type="SAM" id="MobiDB-lite"/>
    </source>
</evidence>
<feature type="region of interest" description="Disordered" evidence="2">
    <location>
        <begin position="445"/>
        <end position="481"/>
    </location>
</feature>
<dbReference type="PROSITE" id="PS50088">
    <property type="entry name" value="ANK_REPEAT"/>
    <property type="match status" value="4"/>
</dbReference>
<feature type="repeat" description="ANK" evidence="1">
    <location>
        <begin position="198"/>
        <end position="230"/>
    </location>
</feature>
<dbReference type="Pfam" id="PF12796">
    <property type="entry name" value="Ank_2"/>
    <property type="match status" value="2"/>
</dbReference>
<reference evidence="3" key="1">
    <citation type="submission" date="2014-11" db="EMBL/GenBank/DDBJ databases">
        <authorList>
            <person name="Otto D Thomas"/>
            <person name="Naeem Raeece"/>
        </authorList>
    </citation>
    <scope>NUCLEOTIDE SEQUENCE</scope>
</reference>
<feature type="repeat" description="ANK" evidence="1">
    <location>
        <begin position="264"/>
        <end position="296"/>
    </location>
</feature>
<sequence length="481" mass="52841">MSETVSDVLKNVENFEEAVFRFAHSIRHKRQVLTKVMCKNLGIDASSSSAPLPPQFLSETASPRLVSARNSLRELTSTALRILKRGLHAQLDQMLSACFQIDLKRLYRSGVGGVIRSFKPVGAEPLNMLLDSFAQSGETQTLLDDLAIFMKAGADMDGLVSGKSALIRAIYANSLQAVTMLAEEGANLETKSKEDRHEGTTALHCACYELHPELVEFLVGQGANVNALDNQHRSPLAYAVFKGSMEISTFLLERRADLHTQNSVGCTLLHQAAIGNRREIAEMLLDRGLEVDVSDSRMRRPLLFTAVYHPEDSRIHDNVEVAEFLLDRGADPNLVGQGGLTIAMKAAMLGCVNVLKLVISRGVDVHATSEAGRNALHYAASWPKDEHGFRLSHQIFPQNSKREIAEFLVSRGVNTSAPDALGNTASRLARREGIEAGSPLRVFLNQQEGGEGNENGEEDQWHPPLDMEQMVELSEYEGDSE</sequence>
<dbReference type="SMART" id="SM00248">
    <property type="entry name" value="ANK"/>
    <property type="match status" value="7"/>
</dbReference>
<proteinExistence type="predicted"/>
<dbReference type="VEuPathDB" id="CryptoDB:Cvel_14005"/>
<dbReference type="PANTHER" id="PTHR24118">
    <property type="entry name" value="POTE ANKYRIN DOMAIN"/>
    <property type="match status" value="1"/>
</dbReference>
<feature type="repeat" description="ANK" evidence="1">
    <location>
        <begin position="161"/>
        <end position="193"/>
    </location>
</feature>
<evidence type="ECO:0000313" key="3">
    <source>
        <dbReference type="EMBL" id="CEM56011.1"/>
    </source>
</evidence>
<dbReference type="EMBL" id="CDMZ01005932">
    <property type="protein sequence ID" value="CEM56011.1"/>
    <property type="molecule type" value="Genomic_DNA"/>
</dbReference>
<dbReference type="PROSITE" id="PS50297">
    <property type="entry name" value="ANK_REP_REGION"/>
    <property type="match status" value="2"/>
</dbReference>
<dbReference type="Gene3D" id="1.25.40.20">
    <property type="entry name" value="Ankyrin repeat-containing domain"/>
    <property type="match status" value="1"/>
</dbReference>
<accession>A0A0G4IFV5</accession>
<dbReference type="PhylomeDB" id="A0A0G4IFV5"/>
<dbReference type="SUPFAM" id="SSF48403">
    <property type="entry name" value="Ankyrin repeat"/>
    <property type="match status" value="1"/>
</dbReference>
<gene>
    <name evidence="3" type="ORF">Cvel_14005</name>
</gene>
<feature type="repeat" description="ANK" evidence="1">
    <location>
        <begin position="231"/>
        <end position="263"/>
    </location>
</feature>
<dbReference type="InterPro" id="IPR002110">
    <property type="entry name" value="Ankyrin_rpt"/>
</dbReference>
<evidence type="ECO:0000256" key="1">
    <source>
        <dbReference type="PROSITE-ProRule" id="PRU00023"/>
    </source>
</evidence>
<dbReference type="Pfam" id="PF13606">
    <property type="entry name" value="Ank_3"/>
    <property type="match status" value="1"/>
</dbReference>
<keyword evidence="1" id="KW-0040">ANK repeat</keyword>